<sequence length="94" mass="10462">MPLLSSLPCVCPTSERPYVGSVARHRISLPLWRDRDVRALELKTNAGRADALDLFTKADNLVGFPYQWTTGDLQPAWRDVAMADVYDKPTSDAA</sequence>
<protein>
    <submittedName>
        <fullName evidence="1">Uncharacterized protein</fullName>
    </submittedName>
</protein>
<dbReference type="EMBL" id="JAPDFL010000002">
    <property type="protein sequence ID" value="MCW1935013.1"/>
    <property type="molecule type" value="Genomic_DNA"/>
</dbReference>
<proteinExistence type="predicted"/>
<accession>A0ABT3H5I2</accession>
<reference evidence="1 2" key="1">
    <citation type="submission" date="2022-10" db="EMBL/GenBank/DDBJ databases">
        <title>Pararhodobacter sp. nov., isolated from marine algae.</title>
        <authorList>
            <person name="Choi B.J."/>
            <person name="Kim J.M."/>
            <person name="Lee J.K."/>
            <person name="Choi D.G."/>
            <person name="Jeon C.O."/>
        </authorList>
    </citation>
    <scope>NUCLEOTIDE SEQUENCE [LARGE SCALE GENOMIC DNA]</scope>
    <source>
        <strain evidence="1 2">ZQ420</strain>
    </source>
</reference>
<dbReference type="RefSeq" id="WP_264507898.1">
    <property type="nucleotide sequence ID" value="NZ_JAPDFL010000002.1"/>
</dbReference>
<keyword evidence="2" id="KW-1185">Reference proteome</keyword>
<name>A0ABT3H5I2_9RHOB</name>
<evidence type="ECO:0000313" key="1">
    <source>
        <dbReference type="EMBL" id="MCW1935013.1"/>
    </source>
</evidence>
<comment type="caution">
    <text evidence="1">The sequence shown here is derived from an EMBL/GenBank/DDBJ whole genome shotgun (WGS) entry which is preliminary data.</text>
</comment>
<organism evidence="1 2">
    <name type="scientific">Pararhodobacter zhoushanensis</name>
    <dbReference type="NCBI Taxonomy" id="2479545"/>
    <lineage>
        <taxon>Bacteria</taxon>
        <taxon>Pseudomonadati</taxon>
        <taxon>Pseudomonadota</taxon>
        <taxon>Alphaproteobacteria</taxon>
        <taxon>Rhodobacterales</taxon>
        <taxon>Paracoccaceae</taxon>
        <taxon>Pararhodobacter</taxon>
    </lineage>
</organism>
<dbReference type="Proteomes" id="UP001208938">
    <property type="component" value="Unassembled WGS sequence"/>
</dbReference>
<evidence type="ECO:0000313" key="2">
    <source>
        <dbReference type="Proteomes" id="UP001208938"/>
    </source>
</evidence>
<gene>
    <name evidence="1" type="ORF">OKW52_22840</name>
</gene>